<dbReference type="EMBL" id="JBBEGM010000006">
    <property type="protein sequence ID" value="MEJ2862570.1"/>
    <property type="molecule type" value="Genomic_DNA"/>
</dbReference>
<comment type="caution">
    <text evidence="1">The sequence shown here is derived from an EMBL/GenBank/DDBJ whole genome shotgun (WGS) entry which is preliminary data.</text>
</comment>
<accession>A0ABU8M5G4</accession>
<keyword evidence="2" id="KW-1185">Reference proteome</keyword>
<evidence type="ECO:0000313" key="2">
    <source>
        <dbReference type="Proteomes" id="UP001369736"/>
    </source>
</evidence>
<dbReference type="Proteomes" id="UP001369736">
    <property type="component" value="Unassembled WGS sequence"/>
</dbReference>
<organism evidence="1 2">
    <name type="scientific">Actinomycetospora flava</name>
    <dbReference type="NCBI Taxonomy" id="3129232"/>
    <lineage>
        <taxon>Bacteria</taxon>
        <taxon>Bacillati</taxon>
        <taxon>Actinomycetota</taxon>
        <taxon>Actinomycetes</taxon>
        <taxon>Pseudonocardiales</taxon>
        <taxon>Pseudonocardiaceae</taxon>
        <taxon>Actinomycetospora</taxon>
    </lineage>
</organism>
<dbReference type="RefSeq" id="WP_337703951.1">
    <property type="nucleotide sequence ID" value="NZ_JBBEGM010000006.1"/>
</dbReference>
<dbReference type="InterPro" id="IPR036779">
    <property type="entry name" value="LysM_dom_sf"/>
</dbReference>
<name>A0ABU8M5G4_9PSEU</name>
<reference evidence="1 2" key="1">
    <citation type="submission" date="2024-03" db="EMBL/GenBank/DDBJ databases">
        <title>Actinomycetospora sp. OC33-EN07, a novel actinomycete isolated from wild orchid (Aerides multiflora).</title>
        <authorList>
            <person name="Suriyachadkun C."/>
        </authorList>
    </citation>
    <scope>NUCLEOTIDE SEQUENCE [LARGE SCALE GENOMIC DNA]</scope>
    <source>
        <strain evidence="1 2">OC33-EN07</strain>
    </source>
</reference>
<proteinExistence type="predicted"/>
<evidence type="ECO:0000313" key="1">
    <source>
        <dbReference type="EMBL" id="MEJ2862570.1"/>
    </source>
</evidence>
<gene>
    <name evidence="1" type="ORF">WCD58_15465</name>
</gene>
<sequence>MTAVPTASRKRREVRYLRRRPLPEAGTVAALAHHRVLTGDRLDLLAARYYGDSTAWWRIAEANDALDPDTLTGPDAVGAVLVIPVPEA</sequence>
<dbReference type="Gene3D" id="3.10.350.10">
    <property type="entry name" value="LysM domain"/>
    <property type="match status" value="1"/>
</dbReference>
<protein>
    <submittedName>
        <fullName evidence="1">Tail protein X</fullName>
    </submittedName>
</protein>